<dbReference type="GO" id="GO:0005891">
    <property type="term" value="C:voltage-gated calcium channel complex"/>
    <property type="evidence" value="ECO:0007669"/>
    <property type="project" value="InterPro"/>
</dbReference>
<dbReference type="PANTHER" id="PTHR11824">
    <property type="entry name" value="VOLTAGE-DEPENDENT CALCIUM CHANNEL BETA SUBUNIT"/>
    <property type="match status" value="1"/>
</dbReference>
<dbReference type="GeneID" id="36378531"/>
<dbReference type="OMA" id="EAQQDHN"/>
<dbReference type="Gene3D" id="2.30.30.40">
    <property type="entry name" value="SH3 Domains"/>
    <property type="match status" value="1"/>
</dbReference>
<reference evidence="3 4" key="1">
    <citation type="submission" date="2014-09" db="EMBL/GenBank/DDBJ databases">
        <authorList>
            <person name="Martin A.A."/>
        </authorList>
    </citation>
    <scope>NUCLEOTIDE SEQUENCE</scope>
    <source>
        <strain evidence="4">ED321</strain>
        <strain evidence="3">ED321 Heterogonic</strain>
    </source>
</reference>
<dbReference type="InterPro" id="IPR000584">
    <property type="entry name" value="VDCC_L_bsu"/>
</dbReference>
<dbReference type="GO" id="GO:0005245">
    <property type="term" value="F:voltage-gated calcium channel activity"/>
    <property type="evidence" value="ECO:0007669"/>
    <property type="project" value="InterPro"/>
</dbReference>
<dbReference type="PRINTS" id="PR01626">
    <property type="entry name" value="LCACHANNELB"/>
</dbReference>
<dbReference type="EMBL" id="LN609529">
    <property type="protein sequence ID" value="CEF66167.1"/>
    <property type="molecule type" value="Genomic_DNA"/>
</dbReference>
<organism evidence="3">
    <name type="scientific">Strongyloides ratti</name>
    <name type="common">Parasitic roundworm</name>
    <dbReference type="NCBI Taxonomy" id="34506"/>
    <lineage>
        <taxon>Eukaryota</taxon>
        <taxon>Metazoa</taxon>
        <taxon>Ecdysozoa</taxon>
        <taxon>Nematoda</taxon>
        <taxon>Chromadorea</taxon>
        <taxon>Rhabditida</taxon>
        <taxon>Tylenchina</taxon>
        <taxon>Panagrolaimomorpha</taxon>
        <taxon>Strongyloidoidea</taxon>
        <taxon>Strongyloididae</taxon>
        <taxon>Strongyloides</taxon>
    </lineage>
</organism>
<keyword evidence="1" id="KW-0597">Phosphoprotein</keyword>
<dbReference type="Proteomes" id="UP000035682">
    <property type="component" value="Unplaced"/>
</dbReference>
<dbReference type="InterPro" id="IPR036028">
    <property type="entry name" value="SH3-like_dom_sf"/>
</dbReference>
<dbReference type="SUPFAM" id="SSF50044">
    <property type="entry name" value="SH3-domain"/>
    <property type="match status" value="1"/>
</dbReference>
<reference evidence="5" key="2">
    <citation type="submission" date="2020-12" db="UniProtKB">
        <authorList>
            <consortium name="WormBaseParasite"/>
        </authorList>
    </citation>
    <scope>IDENTIFICATION</scope>
</reference>
<feature type="domain" description="Guanylate kinase/L-type calcium channel beta subunit" evidence="2">
    <location>
        <begin position="279"/>
        <end position="377"/>
    </location>
</feature>
<dbReference type="Gene3D" id="3.40.50.300">
    <property type="entry name" value="P-loop containing nucleotide triphosphate hydrolases"/>
    <property type="match status" value="1"/>
</dbReference>
<proteinExistence type="predicted"/>
<dbReference type="Pfam" id="PF00625">
    <property type="entry name" value="Guanylate_kin"/>
    <property type="match status" value="1"/>
</dbReference>
<dbReference type="WormBase" id="SRAE_2000083700">
    <property type="protein sequence ID" value="SRP02598"/>
    <property type="gene ID" value="WBGene00261037"/>
</dbReference>
<accession>A0A090L8V7</accession>
<protein>
    <submittedName>
        <fullName evidence="3 5">Calcium channel, voltage-dependent, beta 2b</fullName>
    </submittedName>
</protein>
<gene>
    <name evidence="3 5 6" type="ORF">SRAE_2000083700</name>
</gene>
<dbReference type="OrthoDB" id="5962384at2759"/>
<dbReference type="RefSeq" id="XP_024505367.1">
    <property type="nucleotide sequence ID" value="XM_024651717.1"/>
</dbReference>
<evidence type="ECO:0000313" key="4">
    <source>
        <dbReference type="Proteomes" id="UP000035682"/>
    </source>
</evidence>
<dbReference type="STRING" id="34506.A0A090L8V7"/>
<evidence type="ECO:0000259" key="2">
    <source>
        <dbReference type="Pfam" id="PF00625"/>
    </source>
</evidence>
<evidence type="ECO:0000313" key="6">
    <source>
        <dbReference type="WormBase" id="SRAE_2000083700"/>
    </source>
</evidence>
<evidence type="ECO:0000256" key="1">
    <source>
        <dbReference type="ARBA" id="ARBA00022553"/>
    </source>
</evidence>
<dbReference type="WBParaSite" id="SRAE_2000083700.1">
    <property type="protein sequence ID" value="SRAE_2000083700.1"/>
    <property type="gene ID" value="WBGene00261037"/>
</dbReference>
<sequence>MPDGDTDLLVIGINLEIIKGTILLGKERKMHALARSNLQHFIISYKEPSTVLDERKALKLEKNFDSFSNIFDGRECHRQMKALIENDGRKKLEQAKKKSVSFAVRTLLPYNGCLDNDIPVPGKAVSFQVGQFLHIYEKFNNDWWIGRLVIDGSLMGFIPTPTKFQQIRTHRFKILQRGLKKSNSSSSMETTTGKGGQILYNQSMYYDVVPPMRPVCFIGPSLKGYYVTDFLQKGIFDCLKDSFKDRVNVCKMNDDAISNIGNKFHSTDLNESFYMEAEKIFKESNKMNLVLLENGNIDNPAHLKNSFLAPIIIYIRIENLKVLRKLIKSNDKCTVHEVKAQLAYAESLLRLGDDVFDLVLKENELPKVVKEIILFLETYWRATHPNWKEIEKNSFNASKSKISFSEPY</sequence>
<dbReference type="InterPro" id="IPR008145">
    <property type="entry name" value="GK/Ca_channel_bsu"/>
</dbReference>
<dbReference type="SUPFAM" id="SSF52540">
    <property type="entry name" value="P-loop containing nucleoside triphosphate hydrolases"/>
    <property type="match status" value="1"/>
</dbReference>
<dbReference type="CDD" id="cd11863">
    <property type="entry name" value="SH3_CACNB"/>
    <property type="match status" value="1"/>
</dbReference>
<evidence type="ECO:0000313" key="5">
    <source>
        <dbReference type="WBParaSite" id="SRAE_2000083700.1"/>
    </source>
</evidence>
<dbReference type="InterPro" id="IPR027417">
    <property type="entry name" value="P-loop_NTPase"/>
</dbReference>
<name>A0A090L8V7_STRRB</name>
<keyword evidence="4" id="KW-1185">Reference proteome</keyword>
<evidence type="ECO:0000313" key="3">
    <source>
        <dbReference type="EMBL" id="CEF66167.1"/>
    </source>
</evidence>
<dbReference type="CTD" id="36378531"/>
<dbReference type="AlphaFoldDB" id="A0A090L8V7"/>